<protein>
    <submittedName>
        <fullName evidence="2">Type I-B CRISPR-associated protein Cas5</fullName>
    </submittedName>
</protein>
<dbReference type="AlphaFoldDB" id="A0A3A6Q6M5"/>
<dbReference type="NCBIfam" id="TIGR02592">
    <property type="entry name" value="cas_Cas5h"/>
    <property type="match status" value="1"/>
</dbReference>
<evidence type="ECO:0000256" key="1">
    <source>
        <dbReference type="ARBA" id="ARBA00023118"/>
    </source>
</evidence>
<keyword evidence="3" id="KW-1185">Reference proteome</keyword>
<dbReference type="Pfam" id="PF09704">
    <property type="entry name" value="Cas_Cas5d"/>
    <property type="match status" value="1"/>
</dbReference>
<dbReference type="Gene3D" id="3.30.70.2660">
    <property type="match status" value="1"/>
</dbReference>
<dbReference type="NCBIfam" id="TIGR02593">
    <property type="entry name" value="CRISPR_cas5"/>
    <property type="match status" value="1"/>
</dbReference>
<organism evidence="2 3">
    <name type="scientific">Halonotius pteroides</name>
    <dbReference type="NCBI Taxonomy" id="268735"/>
    <lineage>
        <taxon>Archaea</taxon>
        <taxon>Methanobacteriati</taxon>
        <taxon>Methanobacteriota</taxon>
        <taxon>Stenosarchaea group</taxon>
        <taxon>Halobacteria</taxon>
        <taxon>Halobacteriales</taxon>
        <taxon>Haloferacaceae</taxon>
        <taxon>Halonotius</taxon>
    </lineage>
</organism>
<name>A0A3A6Q6M5_9EURY</name>
<keyword evidence="1" id="KW-0051">Antiviral defense</keyword>
<dbReference type="EMBL" id="QMDW01000027">
    <property type="protein sequence ID" value="RJX47996.1"/>
    <property type="molecule type" value="Genomic_DNA"/>
</dbReference>
<proteinExistence type="predicted"/>
<sequence length="253" mass="27245">MSTSLDVTGRECLSFTVSGPFAHFRRIDATTEKLTYRVIPRTTVAGLLAAILGEPRDSYYDTFSREASAMAISPACSLTTQAIPMLTLPTTSGDIKSAEGISGKTVIDPKTIAAERKRRTFEYVVDASYRIDLILDDTETFDRLTDYLESGRAVYTPSLGKTECLASIEDVERTTVSEGGDTEAISSTVPEAHVVPTPGTPLQMERSPAFMEADDHGRKTTGFASYAYAPAGETLSAPDAAVATVGDRTVCFR</sequence>
<comment type="caution">
    <text evidence="2">The sequence shown here is derived from an EMBL/GenBank/DDBJ whole genome shotgun (WGS) entry which is preliminary data.</text>
</comment>
<dbReference type="InterPro" id="IPR013421">
    <property type="entry name" value="CRISPR-assoc_prot_Cas5_HALMA"/>
</dbReference>
<dbReference type="GO" id="GO:0051607">
    <property type="term" value="P:defense response to virus"/>
    <property type="evidence" value="ECO:0007669"/>
    <property type="project" value="UniProtKB-KW"/>
</dbReference>
<dbReference type="Proteomes" id="UP000281564">
    <property type="component" value="Unassembled WGS sequence"/>
</dbReference>
<dbReference type="OrthoDB" id="42959at2157"/>
<dbReference type="GO" id="GO:0043571">
    <property type="term" value="P:maintenance of CRISPR repeat elements"/>
    <property type="evidence" value="ECO:0007669"/>
    <property type="project" value="InterPro"/>
</dbReference>
<reference evidence="2 3" key="1">
    <citation type="submission" date="2018-06" db="EMBL/GenBank/DDBJ databases">
        <title>Halonotius sp. F13-13 a new haloarchaeeon isolated from a solar saltern from Isla Cristina, Huelva, Spain.</title>
        <authorList>
            <person name="Duran-Viseras A."/>
            <person name="Sanchez-Porro C."/>
            <person name="Ventosa A."/>
        </authorList>
    </citation>
    <scope>NUCLEOTIDE SEQUENCE [LARGE SCALE GENOMIC DNA]</scope>
    <source>
        <strain evidence="2 3">CECT 7525</strain>
    </source>
</reference>
<evidence type="ECO:0000313" key="3">
    <source>
        <dbReference type="Proteomes" id="UP000281564"/>
    </source>
</evidence>
<dbReference type="RefSeq" id="WP_120086079.1">
    <property type="nucleotide sequence ID" value="NZ_QMDW01000027.1"/>
</dbReference>
<dbReference type="InterPro" id="IPR013422">
    <property type="entry name" value="CRISPR-assoc_prot_Cas5_N"/>
</dbReference>
<gene>
    <name evidence="2" type="primary">cas5b</name>
    <name evidence="2" type="ORF">DP106_13335</name>
</gene>
<accession>A0A3A6Q6M5</accession>
<dbReference type="InterPro" id="IPR021124">
    <property type="entry name" value="CRISPR-assoc_prot_Cas5"/>
</dbReference>
<evidence type="ECO:0000313" key="2">
    <source>
        <dbReference type="EMBL" id="RJX47996.1"/>
    </source>
</evidence>